<accession>A0A0A7HAR4</accession>
<dbReference type="Proteomes" id="UP000031071">
    <property type="component" value="Segment"/>
</dbReference>
<dbReference type="RefSeq" id="YP_009126113.1">
    <property type="nucleotide sequence ID" value="NC_026606.1"/>
</dbReference>
<proteinExistence type="predicted"/>
<organism evidence="1 2">
    <name type="scientific">Arthrobacter phage vB_ArtM-ArV1</name>
    <dbReference type="NCBI Taxonomy" id="1566993"/>
    <lineage>
        <taxon>Viruses</taxon>
        <taxon>Duplodnaviria</taxon>
        <taxon>Heunggongvirae</taxon>
        <taxon>Uroviricota</taxon>
        <taxon>Caudoviricetes</taxon>
        <taxon>Klausavirus</taxon>
        <taxon>Klausavirus ArV1</taxon>
    </lineage>
</organism>
<protein>
    <submittedName>
        <fullName evidence="1">Uncharacterized protein</fullName>
    </submittedName>
</protein>
<evidence type="ECO:0000313" key="2">
    <source>
        <dbReference type="Proteomes" id="UP000031071"/>
    </source>
</evidence>
<name>A0A0A7HAR4_9CAUD</name>
<evidence type="ECO:0000313" key="1">
    <source>
        <dbReference type="EMBL" id="AIZ01767.1"/>
    </source>
</evidence>
<sequence length="210" mass="22320">MPALYRLGKPLRTGTATMSSPIREYLTYTNDEDTRALSINPHADGGVFLKLSSVKANGHNQLGSILVKHDDLPAIMFELTGGAPSEQDFADAKEIADAIRSGDNTQLNVTTTVRRLLLALHLNIHSVTVDAPPVPREGCPGCAATDEAVEAAAHAETLQDPDYDPTAKELDAHEVPDTEPNTVALLAAENANLRNKLAAIQALTNPAVAL</sequence>
<gene>
    <name evidence="1" type="ORF">ArV1_080</name>
</gene>
<dbReference type="OrthoDB" id="28408at10239"/>
<dbReference type="EMBL" id="KM879463">
    <property type="protein sequence ID" value="AIZ01767.1"/>
    <property type="molecule type" value="Genomic_DNA"/>
</dbReference>
<dbReference type="KEGG" id="vg:23680922"/>
<keyword evidence="2" id="KW-1185">Reference proteome</keyword>
<dbReference type="GeneID" id="23680922"/>
<reference evidence="1 2" key="1">
    <citation type="submission" date="2014-10" db="EMBL/GenBank/DDBJ databases">
        <title>Genome of vB_ArtM-ArV1 - first myovirus infecting Arthrobacter sp.</title>
        <authorList>
            <person name="Simoliunas E."/>
            <person name="Kaliniene L."/>
            <person name="Stasilo M."/>
            <person name="Meskys R."/>
        </authorList>
    </citation>
    <scope>NUCLEOTIDE SEQUENCE [LARGE SCALE GENOMIC DNA]</scope>
</reference>